<organism evidence="8 9">
    <name type="scientific">Sphingomonas prati</name>
    <dbReference type="NCBI Taxonomy" id="1843237"/>
    <lineage>
        <taxon>Bacteria</taxon>
        <taxon>Pseudomonadati</taxon>
        <taxon>Pseudomonadota</taxon>
        <taxon>Alphaproteobacteria</taxon>
        <taxon>Sphingomonadales</taxon>
        <taxon>Sphingomonadaceae</taxon>
        <taxon>Sphingomonas</taxon>
    </lineage>
</organism>
<dbReference type="PANTHER" id="PTHR21427:SF19">
    <property type="entry name" value="UBIQUINONE BIOSYNTHESIS PROTEIN COQ9, MITOCHONDRIAL"/>
    <property type="match status" value="1"/>
</dbReference>
<name>A0A7W9F310_9SPHN</name>
<evidence type="ECO:0000256" key="3">
    <source>
        <dbReference type="ARBA" id="ARBA00022688"/>
    </source>
</evidence>
<gene>
    <name evidence="8" type="ORF">FHS99_001498</name>
</gene>
<dbReference type="EMBL" id="JACIJR010000003">
    <property type="protein sequence ID" value="MBB5729020.1"/>
    <property type="molecule type" value="Genomic_DNA"/>
</dbReference>
<comment type="function">
    <text evidence="6">Membrane-associated protein that warps the membrane surface to access and bind aromatic isoprenes with high specificity, including ubiquinone (CoQ) isoprene intermediates and presents them directly to COQ7, therefore facilitating the COQ7-mediated hydroxylase step. Participates in the biosynthesis of coenzyme Q, also named ubiquinone, an essential lipid-soluble electron transporter for aerobic cellular respiration.</text>
</comment>
<protein>
    <submittedName>
        <fullName evidence="8">Ubiquinone biosynthesis protein COQ9</fullName>
    </submittedName>
</protein>
<evidence type="ECO:0000313" key="8">
    <source>
        <dbReference type="EMBL" id="MBB5729020.1"/>
    </source>
</evidence>
<sequence>MTDSTANPAGEPAPIAPSEMTLDELREALAPVLPMHAAFDGWGEAALAQAADELGVPADRARLAFPGGAIDMIDAWFASIDAEMAVRAPAPMLRARKVRDRITRLIAARLDAMEIHREALRRALAILAMPQNAPRAARLGWRAADGMWRLAGDTAVDLSFYTKRLTLAGVYAATLLVFVDDQTENFADTRAFLDRRIAGVMRFEKLKAQLKPDPDRMFSPVRFLGRLRYPAS</sequence>
<keyword evidence="8" id="KW-0830">Ubiquinone</keyword>
<keyword evidence="5" id="KW-0446">Lipid-binding</keyword>
<keyword evidence="9" id="KW-1185">Reference proteome</keyword>
<comment type="pathway">
    <text evidence="1">Cofactor biosynthesis; ubiquinone biosynthesis.</text>
</comment>
<dbReference type="PANTHER" id="PTHR21427">
    <property type="entry name" value="UBIQUINONE BIOSYNTHESIS PROTEIN COQ9, MITOCHONDRIAL"/>
    <property type="match status" value="1"/>
</dbReference>
<proteinExistence type="inferred from homology"/>
<keyword evidence="4" id="KW-0809">Transit peptide</keyword>
<evidence type="ECO:0000313" key="9">
    <source>
        <dbReference type="Proteomes" id="UP000546701"/>
    </source>
</evidence>
<keyword evidence="3" id="KW-0831">Ubiquinone biosynthesis</keyword>
<evidence type="ECO:0000256" key="2">
    <source>
        <dbReference type="ARBA" id="ARBA00010766"/>
    </source>
</evidence>
<evidence type="ECO:0000256" key="5">
    <source>
        <dbReference type="ARBA" id="ARBA00023121"/>
    </source>
</evidence>
<evidence type="ECO:0000259" key="7">
    <source>
        <dbReference type="Pfam" id="PF08511"/>
    </source>
</evidence>
<reference evidence="8 9" key="1">
    <citation type="submission" date="2020-08" db="EMBL/GenBank/DDBJ databases">
        <title>Genomic Encyclopedia of Type Strains, Phase IV (KMG-IV): sequencing the most valuable type-strain genomes for metagenomic binning, comparative biology and taxonomic classification.</title>
        <authorList>
            <person name="Goeker M."/>
        </authorList>
    </citation>
    <scope>NUCLEOTIDE SEQUENCE [LARGE SCALE GENOMIC DNA]</scope>
    <source>
        <strain evidence="8 9">DSM 103336</strain>
    </source>
</reference>
<dbReference type="RefSeq" id="WP_229673845.1">
    <property type="nucleotide sequence ID" value="NZ_BMJP01000002.1"/>
</dbReference>
<evidence type="ECO:0000256" key="6">
    <source>
        <dbReference type="ARBA" id="ARBA00058104"/>
    </source>
</evidence>
<dbReference type="AlphaFoldDB" id="A0A7W9F310"/>
<dbReference type="Proteomes" id="UP000546701">
    <property type="component" value="Unassembled WGS sequence"/>
</dbReference>
<dbReference type="GO" id="GO:0006744">
    <property type="term" value="P:ubiquinone biosynthetic process"/>
    <property type="evidence" value="ECO:0007669"/>
    <property type="project" value="UniProtKB-KW"/>
</dbReference>
<accession>A0A7W9F310</accession>
<dbReference type="Pfam" id="PF08511">
    <property type="entry name" value="COQ9"/>
    <property type="match status" value="1"/>
</dbReference>
<evidence type="ECO:0000256" key="1">
    <source>
        <dbReference type="ARBA" id="ARBA00004749"/>
    </source>
</evidence>
<dbReference type="InterPro" id="IPR012762">
    <property type="entry name" value="Ubiq_biosynth_COQ9"/>
</dbReference>
<feature type="domain" description="COQ9 C-terminal" evidence="7">
    <location>
        <begin position="134"/>
        <end position="204"/>
    </location>
</feature>
<comment type="caution">
    <text evidence="8">The sequence shown here is derived from an EMBL/GenBank/DDBJ whole genome shotgun (WGS) entry which is preliminary data.</text>
</comment>
<evidence type="ECO:0000256" key="4">
    <source>
        <dbReference type="ARBA" id="ARBA00022946"/>
    </source>
</evidence>
<dbReference type="NCBIfam" id="TIGR02396">
    <property type="entry name" value="diverge_rpsU"/>
    <property type="match status" value="1"/>
</dbReference>
<dbReference type="InterPro" id="IPR013718">
    <property type="entry name" value="COQ9_C"/>
</dbReference>
<dbReference type="GO" id="GO:0008289">
    <property type="term" value="F:lipid binding"/>
    <property type="evidence" value="ECO:0007669"/>
    <property type="project" value="UniProtKB-KW"/>
</dbReference>
<dbReference type="Gene3D" id="1.10.357.10">
    <property type="entry name" value="Tetracycline Repressor, domain 2"/>
    <property type="match status" value="1"/>
</dbReference>
<comment type="similarity">
    <text evidence="2">Belongs to the COQ9 family.</text>
</comment>